<evidence type="ECO:0000256" key="2">
    <source>
        <dbReference type="ARBA" id="ARBA00022553"/>
    </source>
</evidence>
<dbReference type="Proteomes" id="UP000187406">
    <property type="component" value="Unassembled WGS sequence"/>
</dbReference>
<feature type="domain" description="AMP-binding enzyme C-terminal" evidence="6">
    <location>
        <begin position="546"/>
        <end position="624"/>
    </location>
</feature>
<dbReference type="InterPro" id="IPR011047">
    <property type="entry name" value="Quinoprotein_ADH-like_sf"/>
</dbReference>
<dbReference type="Gene3D" id="1.10.1200.10">
    <property type="entry name" value="ACP-like"/>
    <property type="match status" value="1"/>
</dbReference>
<dbReference type="SUPFAM" id="SSF56801">
    <property type="entry name" value="Acetyl-CoA synthetase-like"/>
    <property type="match status" value="1"/>
</dbReference>
<dbReference type="InterPro" id="IPR052091">
    <property type="entry name" value="Beta-ala_Activ/Resist"/>
</dbReference>
<dbReference type="SMART" id="SM00564">
    <property type="entry name" value="PQQ"/>
    <property type="match status" value="5"/>
</dbReference>
<dbReference type="Pfam" id="PF00501">
    <property type="entry name" value="AMP-binding"/>
    <property type="match status" value="1"/>
</dbReference>
<feature type="non-terminal residue" evidence="8">
    <location>
        <position position="1"/>
    </location>
</feature>
<accession>A0A1Q3D7C0</accession>
<dbReference type="InterPro" id="IPR045851">
    <property type="entry name" value="AMP-bd_C_sf"/>
</dbReference>
<dbReference type="SUPFAM" id="SSF47336">
    <property type="entry name" value="ACP-like"/>
    <property type="match status" value="1"/>
</dbReference>
<dbReference type="PANTHER" id="PTHR44394:SF1">
    <property type="entry name" value="BETA-ALANINE-ACTIVATING ENZYME"/>
    <property type="match status" value="1"/>
</dbReference>
<evidence type="ECO:0000313" key="9">
    <source>
        <dbReference type="Proteomes" id="UP000187406"/>
    </source>
</evidence>
<dbReference type="InParanoid" id="A0A1Q3D7C0"/>
<protein>
    <submittedName>
        <fullName evidence="8">AMP-binding domain-containing protein/PQQ_2 domain-containing protein</fullName>
    </submittedName>
</protein>
<dbReference type="PROSITE" id="PS00012">
    <property type="entry name" value="PHOSPHOPANTETHEINE"/>
    <property type="match status" value="1"/>
</dbReference>
<dbReference type="Gene3D" id="3.40.50.12780">
    <property type="entry name" value="N-terminal domain of ligase-like"/>
    <property type="match status" value="1"/>
</dbReference>
<dbReference type="InterPro" id="IPR002372">
    <property type="entry name" value="PQQ_rpt_dom"/>
</dbReference>
<dbReference type="InterPro" id="IPR015943">
    <property type="entry name" value="WD40/YVTN_repeat-like_dom_sf"/>
</dbReference>
<evidence type="ECO:0000259" key="6">
    <source>
        <dbReference type="Pfam" id="PF13193"/>
    </source>
</evidence>
<dbReference type="Gene3D" id="3.30.300.30">
    <property type="match status" value="1"/>
</dbReference>
<evidence type="ECO:0000259" key="7">
    <source>
        <dbReference type="Pfam" id="PF13570"/>
    </source>
</evidence>
<dbReference type="SUPFAM" id="SSF50998">
    <property type="entry name" value="Quinoprotein alcohol dehydrogenase-like"/>
    <property type="match status" value="1"/>
</dbReference>
<dbReference type="InterPro" id="IPR009081">
    <property type="entry name" value="PP-bd_ACP"/>
</dbReference>
<reference evidence="9" key="1">
    <citation type="submission" date="2016-04" db="EMBL/GenBank/DDBJ databases">
        <title>Cephalotus genome sequencing.</title>
        <authorList>
            <person name="Fukushima K."/>
            <person name="Hasebe M."/>
            <person name="Fang X."/>
        </authorList>
    </citation>
    <scope>NUCLEOTIDE SEQUENCE [LARGE SCALE GENOMIC DNA]</scope>
    <source>
        <strain evidence="9">cv. St1</strain>
    </source>
</reference>
<dbReference type="EMBL" id="BDDD01004798">
    <property type="protein sequence ID" value="GAV88344.1"/>
    <property type="molecule type" value="Genomic_DNA"/>
</dbReference>
<dbReference type="Pfam" id="PF13193">
    <property type="entry name" value="AMP-binding_C"/>
    <property type="match status" value="1"/>
</dbReference>
<feature type="domain" description="Pyrrolo-quinoline quinone repeat" evidence="7">
    <location>
        <begin position="848"/>
        <end position="1198"/>
    </location>
</feature>
<keyword evidence="2" id="KW-0597">Phosphoprotein</keyword>
<evidence type="ECO:0000256" key="3">
    <source>
        <dbReference type="SAM" id="MobiDB-lite"/>
    </source>
</evidence>
<feature type="region of interest" description="Disordered" evidence="3">
    <location>
        <begin position="1"/>
        <end position="23"/>
    </location>
</feature>
<name>A0A1Q3D7C0_CEPFO</name>
<dbReference type="InterPro" id="IPR020845">
    <property type="entry name" value="AMP-binding_CS"/>
</dbReference>
<dbReference type="CDD" id="cd05930">
    <property type="entry name" value="A_NRPS"/>
    <property type="match status" value="1"/>
</dbReference>
<keyword evidence="9" id="KW-1185">Reference proteome</keyword>
<dbReference type="InterPro" id="IPR006162">
    <property type="entry name" value="Ppantetheine_attach_site"/>
</dbReference>
<keyword evidence="1" id="KW-0596">Phosphopantetheine</keyword>
<feature type="compositionally biased region" description="Basic residues" evidence="3">
    <location>
        <begin position="7"/>
        <end position="16"/>
    </location>
</feature>
<evidence type="ECO:0000259" key="4">
    <source>
        <dbReference type="Pfam" id="PF00501"/>
    </source>
</evidence>
<proteinExistence type="predicted"/>
<evidence type="ECO:0000259" key="5">
    <source>
        <dbReference type="Pfam" id="PF00550"/>
    </source>
</evidence>
<dbReference type="FunCoup" id="A0A1Q3D7C0">
    <property type="interactions" value="2351"/>
</dbReference>
<dbReference type="STRING" id="3775.A0A1Q3D7C0"/>
<dbReference type="Pfam" id="PF00550">
    <property type="entry name" value="PP-binding"/>
    <property type="match status" value="1"/>
</dbReference>
<dbReference type="GO" id="GO:0043041">
    <property type="term" value="P:amino acid activation for nonribosomal peptide biosynthetic process"/>
    <property type="evidence" value="ECO:0007669"/>
    <property type="project" value="TreeGrafter"/>
</dbReference>
<dbReference type="InterPro" id="IPR018391">
    <property type="entry name" value="PQQ_b-propeller_rpt"/>
</dbReference>
<dbReference type="FunFam" id="2.130.10.10:FF:000406">
    <property type="entry name" value="Putative acyl-activating enzyme 19"/>
    <property type="match status" value="1"/>
</dbReference>
<dbReference type="InterPro" id="IPR042099">
    <property type="entry name" value="ANL_N_sf"/>
</dbReference>
<evidence type="ECO:0000313" key="8">
    <source>
        <dbReference type="EMBL" id="GAV88344.1"/>
    </source>
</evidence>
<dbReference type="PROSITE" id="PS00455">
    <property type="entry name" value="AMP_BINDING"/>
    <property type="match status" value="1"/>
</dbReference>
<gene>
    <name evidence="8" type="ORF">CFOL_v3_31767</name>
</gene>
<comment type="caution">
    <text evidence="8">The sequence shown here is derived from an EMBL/GenBank/DDBJ whole genome shotgun (WGS) entry which is preliminary data.</text>
</comment>
<dbReference type="Gene3D" id="2.130.10.10">
    <property type="entry name" value="YVTN repeat-like/Quinoprotein amine dehydrogenase"/>
    <property type="match status" value="2"/>
</dbReference>
<feature type="domain" description="AMP-dependent synthetase/ligase" evidence="4">
    <location>
        <begin position="158"/>
        <end position="478"/>
    </location>
</feature>
<feature type="domain" description="Carrier" evidence="5">
    <location>
        <begin position="655"/>
        <end position="708"/>
    </location>
</feature>
<evidence type="ECO:0000256" key="1">
    <source>
        <dbReference type="ARBA" id="ARBA00022450"/>
    </source>
</evidence>
<dbReference type="Pfam" id="PF13570">
    <property type="entry name" value="Beta-prop_ACSF4"/>
    <property type="match status" value="1"/>
</dbReference>
<dbReference type="PANTHER" id="PTHR44394">
    <property type="entry name" value="BETA-ALANINE-ACTIVATING ENZYME"/>
    <property type="match status" value="1"/>
</dbReference>
<dbReference type="AlphaFoldDB" id="A0A1Q3D7C0"/>
<sequence>ITLNSRRSPRFYRKNQKPSPSRCLYKQSKDFETKAEKEVKTLRQKMGDKSQQQQEQEHCCISHEFYRAASNNLEKIAVIHADGGPGNSRESINPPVYEGDQCFTFAHLLHSVDSLTSRLRSILSTAHQSQLPTGSSIDSEHVGPSVERKIESKNVYTPKIIGIYMPLSVEYIISVLSVLRCGEAFLPLDPSWPNDRILSIVSTSNAHLVIARGCHPLEKSHWLVDCSSCPLLCFIMDERLERCIYPSSFLWPCENGKHRSFCYLMYTSGSTGKPKGVCGTEQGLLNRFLWMQELYPLHEEDLVLFKTAISFIDHLQEFLSAMLTSSTLVIPPSNELKENVFSIVKYLKAYSINRLTAVPSVIRAILPALQSQYTEGVSSSLKLLVLSGEVLPLSLWNTLSELLPHTSVLNLYGSTEVSGDCTFFDCKRLRMILETETLTSVPIGVPIFNCDVVLVGDSDMPTEGEIYVGGLCVSNGYFFESSNIMSTDYLKLHQNSICNCASSNCGSQFYFRTGDFAHRLPSGDLVFLGRKDRTIKLNGQRLALEEIENKLREHSDVVDVAVISLKGHGQGVLLVAFLVLKDKDKCNEISKSLIISWMVSKLPLFMIPSRFVFKESLPVSSSGKVDYALLECSTSFNTNGQFEICGKEDSDLMQVIKKAFCAALMVEEVSHDDDFFLMGGNSISAAHVSHKLGIDMRLLYNYPTPSNLEMALLEKKVSLNSDTNWNLNLEAGNGTILYSSKSATHDLFSLKPRGWLLRTANENNANHGVLSKRLKVNLDKYVTPECVIPRHGYLWNSVLKPVSCSFSRCNQVMCGGDHVMKYLHELTWSVEVPRNEKCSMQELWKVHMDSCVDASPLVVFKDSDIYLFIGSHSNKFLCVDAKSGSVEWEIILEGRVECSAAIVANFSQVVVGCYKGKIYFLDFLNGQICWTFQTSGEVKSQPVVDKHKQLIWCGSHDHNLYALDYIHHCCVYKLPCGGSIYGSPAIDEGHGKLYVASTSGRLTAISIKALPFHTLWVLELQVPVFGSLSICPPNGNVICCLVDGQVVALDSTGSIIWRCRTGGPVFAGACISNVLPSQVLICCRNGSVYSFEMVKGNLLWEYNAGNPITASAYVDEHLQLVHDPLRLSDRLLCVCTSTGSLYLLRIELDLAENAIQPRTHLVQEFARLDLQGDIFSSPVMIGGRIFVGCRDDYLHCIAVDT</sequence>
<dbReference type="OrthoDB" id="408177at2759"/>
<dbReference type="InterPro" id="IPR025110">
    <property type="entry name" value="AMP-bd_C"/>
</dbReference>
<dbReference type="FunFam" id="2.130.10.10:FF:000883">
    <property type="entry name" value="Putative acyl-activating enzyme 19"/>
    <property type="match status" value="1"/>
</dbReference>
<dbReference type="InterPro" id="IPR000873">
    <property type="entry name" value="AMP-dep_synth/lig_dom"/>
</dbReference>
<organism evidence="8 9">
    <name type="scientific">Cephalotus follicularis</name>
    <name type="common">Albany pitcher plant</name>
    <dbReference type="NCBI Taxonomy" id="3775"/>
    <lineage>
        <taxon>Eukaryota</taxon>
        <taxon>Viridiplantae</taxon>
        <taxon>Streptophyta</taxon>
        <taxon>Embryophyta</taxon>
        <taxon>Tracheophyta</taxon>
        <taxon>Spermatophyta</taxon>
        <taxon>Magnoliopsida</taxon>
        <taxon>eudicotyledons</taxon>
        <taxon>Gunneridae</taxon>
        <taxon>Pentapetalae</taxon>
        <taxon>rosids</taxon>
        <taxon>fabids</taxon>
        <taxon>Oxalidales</taxon>
        <taxon>Cephalotaceae</taxon>
        <taxon>Cephalotus</taxon>
    </lineage>
</organism>
<dbReference type="InterPro" id="IPR036736">
    <property type="entry name" value="ACP-like_sf"/>
</dbReference>